<gene>
    <name evidence="9" type="ORF">BKH29_10510</name>
</gene>
<evidence type="ECO:0000259" key="8">
    <source>
        <dbReference type="PROSITE" id="PS50928"/>
    </source>
</evidence>
<keyword evidence="6 7" id="KW-0472">Membrane</keyword>
<feature type="transmembrane region" description="Helical" evidence="7">
    <location>
        <begin position="134"/>
        <end position="161"/>
    </location>
</feature>
<evidence type="ECO:0000313" key="9">
    <source>
        <dbReference type="EMBL" id="OLO43518.1"/>
    </source>
</evidence>
<keyword evidence="3" id="KW-1003">Cell membrane</keyword>
<feature type="transmembrane region" description="Helical" evidence="7">
    <location>
        <begin position="181"/>
        <end position="201"/>
    </location>
</feature>
<evidence type="ECO:0000256" key="1">
    <source>
        <dbReference type="ARBA" id="ARBA00004651"/>
    </source>
</evidence>
<dbReference type="Proteomes" id="UP000186857">
    <property type="component" value="Unassembled WGS sequence"/>
</dbReference>
<dbReference type="InterPro" id="IPR035906">
    <property type="entry name" value="MetI-like_sf"/>
</dbReference>
<dbReference type="SUPFAM" id="SSF161098">
    <property type="entry name" value="MetI-like"/>
    <property type="match status" value="1"/>
</dbReference>
<dbReference type="PANTHER" id="PTHR30465:SF0">
    <property type="entry name" value="OLIGOPEPTIDE TRANSPORT SYSTEM PERMEASE PROTEIN APPB"/>
    <property type="match status" value="1"/>
</dbReference>
<dbReference type="CDD" id="cd06261">
    <property type="entry name" value="TM_PBP2"/>
    <property type="match status" value="1"/>
</dbReference>
<accession>A0A1Q8V641</accession>
<feature type="transmembrane region" description="Helical" evidence="7">
    <location>
        <begin position="98"/>
        <end position="122"/>
    </location>
</feature>
<keyword evidence="2 7" id="KW-0813">Transport</keyword>
<evidence type="ECO:0000256" key="4">
    <source>
        <dbReference type="ARBA" id="ARBA00022692"/>
    </source>
</evidence>
<feature type="transmembrane region" description="Helical" evidence="7">
    <location>
        <begin position="12"/>
        <end position="31"/>
    </location>
</feature>
<dbReference type="InterPro" id="IPR000515">
    <property type="entry name" value="MetI-like"/>
</dbReference>
<name>A0A1Q8V641_9ACTO</name>
<comment type="caution">
    <text evidence="9">The sequence shown here is derived from an EMBL/GenBank/DDBJ whole genome shotgun (WGS) entry which is preliminary data.</text>
</comment>
<evidence type="ECO:0000256" key="6">
    <source>
        <dbReference type="ARBA" id="ARBA00023136"/>
    </source>
</evidence>
<dbReference type="PANTHER" id="PTHR30465">
    <property type="entry name" value="INNER MEMBRANE ABC TRANSPORTER"/>
    <property type="match status" value="1"/>
</dbReference>
<dbReference type="GO" id="GO:0055085">
    <property type="term" value="P:transmembrane transport"/>
    <property type="evidence" value="ECO:0007669"/>
    <property type="project" value="InterPro"/>
</dbReference>
<dbReference type="GO" id="GO:0005886">
    <property type="term" value="C:plasma membrane"/>
    <property type="evidence" value="ECO:0007669"/>
    <property type="project" value="UniProtKB-SubCell"/>
</dbReference>
<evidence type="ECO:0000256" key="5">
    <source>
        <dbReference type="ARBA" id="ARBA00022989"/>
    </source>
</evidence>
<dbReference type="EMBL" id="MSKJ01000025">
    <property type="protein sequence ID" value="OLO43518.1"/>
    <property type="molecule type" value="Genomic_DNA"/>
</dbReference>
<dbReference type="PROSITE" id="PS50928">
    <property type="entry name" value="ABC_TM1"/>
    <property type="match status" value="1"/>
</dbReference>
<evidence type="ECO:0000313" key="10">
    <source>
        <dbReference type="Proteomes" id="UP000186857"/>
    </source>
</evidence>
<comment type="subcellular location">
    <subcellularLocation>
        <location evidence="1 7">Cell membrane</location>
        <topology evidence="1 7">Multi-pass membrane protein</topology>
    </subcellularLocation>
</comment>
<feature type="transmembrane region" description="Helical" evidence="7">
    <location>
        <begin position="236"/>
        <end position="261"/>
    </location>
</feature>
<dbReference type="AlphaFoldDB" id="A0A1Q8V641"/>
<dbReference type="RefSeq" id="WP_009393993.1">
    <property type="nucleotide sequence ID" value="NZ_MSKJ01000025.1"/>
</dbReference>
<comment type="similarity">
    <text evidence="7">Belongs to the binding-protein-dependent transport system permease family.</text>
</comment>
<keyword evidence="5 7" id="KW-1133">Transmembrane helix</keyword>
<dbReference type="Pfam" id="PF00528">
    <property type="entry name" value="BPD_transp_1"/>
    <property type="match status" value="1"/>
</dbReference>
<keyword evidence="4 7" id="KW-0812">Transmembrane</keyword>
<reference evidence="9 10" key="1">
    <citation type="submission" date="2016-12" db="EMBL/GenBank/DDBJ databases">
        <title>Genomic Comparison of strains in the 'Actinomyces naeslundii' Group.</title>
        <authorList>
            <person name="Mughal S.R."/>
            <person name="Do T."/>
            <person name="Gilbert S.C."/>
            <person name="Witherden E.A."/>
            <person name="Didelot X."/>
            <person name="Beighton D."/>
        </authorList>
    </citation>
    <scope>NUCLEOTIDE SEQUENCE [LARGE SCALE GENOMIC DNA]</scope>
    <source>
        <strain evidence="9 10">CCUG 33920</strain>
    </source>
</reference>
<protein>
    <submittedName>
        <fullName evidence="9">Peptide ABC transporter permease</fullName>
    </submittedName>
</protein>
<dbReference type="Gene3D" id="1.10.3720.10">
    <property type="entry name" value="MetI-like"/>
    <property type="match status" value="1"/>
</dbReference>
<proteinExistence type="inferred from homology"/>
<evidence type="ECO:0000256" key="2">
    <source>
        <dbReference type="ARBA" id="ARBA00022448"/>
    </source>
</evidence>
<evidence type="ECO:0000256" key="7">
    <source>
        <dbReference type="RuleBase" id="RU363032"/>
    </source>
</evidence>
<feature type="transmembrane region" description="Helical" evidence="7">
    <location>
        <begin position="290"/>
        <end position="312"/>
    </location>
</feature>
<feature type="domain" description="ABC transmembrane type-1" evidence="8">
    <location>
        <begin position="98"/>
        <end position="309"/>
    </location>
</feature>
<evidence type="ECO:0000256" key="3">
    <source>
        <dbReference type="ARBA" id="ARBA00022475"/>
    </source>
</evidence>
<organism evidence="9 10">
    <name type="scientific">Actinomyces oris</name>
    <dbReference type="NCBI Taxonomy" id="544580"/>
    <lineage>
        <taxon>Bacteria</taxon>
        <taxon>Bacillati</taxon>
        <taxon>Actinomycetota</taxon>
        <taxon>Actinomycetes</taxon>
        <taxon>Actinomycetales</taxon>
        <taxon>Actinomycetaceae</taxon>
        <taxon>Actinomyces</taxon>
    </lineage>
</organism>
<sequence length="319" mass="34901">MLPYLARRIANYAVLLFIATSLAYLLASASLDPSALWNRQDPSLNWDAIHANLVKYNISHDLPVWDRYVTWLRNVVLHWDWGRTPKGELINTLIGTKILVSVRLVFLGAAIGMVGGVALGAWTATRQYRFSDRAISLISMIIISTPAMVIAILLQVLAVQINRSSGYQILEFTGEGEGTLGRLQHLLLPTLSMSLGGIASYSRFQRNLMLDTLGADYVRTARAKGLIKRKALTRHALRTALIPMATYFAFALATLFTGAAITERVYGWHGMGEYSISAISGMDINGVTAVVAFSGLCTLTGALLSDVFVAIVDPRVRVS</sequence>
<dbReference type="OrthoDB" id="3171583at2"/>